<feature type="signal peptide" evidence="2">
    <location>
        <begin position="1"/>
        <end position="26"/>
    </location>
</feature>
<proteinExistence type="predicted"/>
<feature type="region of interest" description="Disordered" evidence="1">
    <location>
        <begin position="59"/>
        <end position="83"/>
    </location>
</feature>
<dbReference type="InterPro" id="IPR025392">
    <property type="entry name" value="DUF4124"/>
</dbReference>
<feature type="chain" id="PRO_5028159169" evidence="2">
    <location>
        <begin position="27"/>
        <end position="160"/>
    </location>
</feature>
<feature type="compositionally biased region" description="Low complexity" evidence="1">
    <location>
        <begin position="65"/>
        <end position="81"/>
    </location>
</feature>
<feature type="domain" description="DUF4124" evidence="3">
    <location>
        <begin position="17"/>
        <end position="73"/>
    </location>
</feature>
<feature type="region of interest" description="Disordered" evidence="1">
    <location>
        <begin position="101"/>
        <end position="121"/>
    </location>
</feature>
<evidence type="ECO:0000256" key="1">
    <source>
        <dbReference type="SAM" id="MobiDB-lite"/>
    </source>
</evidence>
<feature type="compositionally biased region" description="Basic and acidic residues" evidence="1">
    <location>
        <begin position="101"/>
        <end position="118"/>
    </location>
</feature>
<dbReference type="Pfam" id="PF13511">
    <property type="entry name" value="DUF4124"/>
    <property type="match status" value="1"/>
</dbReference>
<dbReference type="Proteomes" id="UP000514752">
    <property type="component" value="Chromosome"/>
</dbReference>
<name>A0A7D7N6Q8_9NEIS</name>
<sequence length="160" mass="17882">MKNMNKKISLSVLCAALLLGSGHLMAEDVYNWRSERGVNTYSDVPRNLRPQSSNIVNVRTQTSRPAAAPPSQQQNQLPQIQGGQGEISAADLRAAANRVAEEEARKLEEENRKVREQNEATQASNCNVAKLNLQYAQTARVENRDQLVQQYQNNVNAYCK</sequence>
<gene>
    <name evidence="4" type="ORF">H3L94_05415</name>
</gene>
<evidence type="ECO:0000313" key="5">
    <source>
        <dbReference type="Proteomes" id="UP000514752"/>
    </source>
</evidence>
<evidence type="ECO:0000313" key="4">
    <source>
        <dbReference type="EMBL" id="QMT41460.1"/>
    </source>
</evidence>
<accession>A0A7D7N6Q8</accession>
<dbReference type="EMBL" id="CP059567">
    <property type="protein sequence ID" value="QMT41460.1"/>
    <property type="molecule type" value="Genomic_DNA"/>
</dbReference>
<protein>
    <submittedName>
        <fullName evidence="4">DUF4124 domain-containing protein</fullName>
    </submittedName>
</protein>
<reference evidence="4 5" key="1">
    <citation type="submission" date="2020-07" db="EMBL/GenBank/DDBJ databases">
        <title>Genomic diversity of species in the Neisseriaceae family.</title>
        <authorList>
            <person name="Vincent A.T."/>
            <person name="Bernet E."/>
            <person name="Veyrier F.J."/>
        </authorList>
    </citation>
    <scope>NUCLEOTIDE SEQUENCE [LARGE SCALE GENOMIC DNA]</scope>
    <source>
        <strain evidence="4 5">DSM 22244</strain>
    </source>
</reference>
<evidence type="ECO:0000259" key="3">
    <source>
        <dbReference type="Pfam" id="PF13511"/>
    </source>
</evidence>
<keyword evidence="2" id="KW-0732">Signal</keyword>
<organism evidence="4 5">
    <name type="scientific">Neisseria shayeganii</name>
    <dbReference type="NCBI Taxonomy" id="607712"/>
    <lineage>
        <taxon>Bacteria</taxon>
        <taxon>Pseudomonadati</taxon>
        <taxon>Pseudomonadota</taxon>
        <taxon>Betaproteobacteria</taxon>
        <taxon>Neisseriales</taxon>
        <taxon>Neisseriaceae</taxon>
        <taxon>Neisseria</taxon>
    </lineage>
</organism>
<dbReference type="KEGG" id="nsg:H3L94_05415"/>
<dbReference type="AlphaFoldDB" id="A0A7D7N6Q8"/>
<evidence type="ECO:0000256" key="2">
    <source>
        <dbReference type="SAM" id="SignalP"/>
    </source>
</evidence>